<dbReference type="RefSeq" id="XP_067924727.1">
    <property type="nucleotide sequence ID" value="XM_068063294.1"/>
</dbReference>
<organism evidence="1 2">
    <name type="scientific">Cystoisospora suis</name>
    <dbReference type="NCBI Taxonomy" id="483139"/>
    <lineage>
        <taxon>Eukaryota</taxon>
        <taxon>Sar</taxon>
        <taxon>Alveolata</taxon>
        <taxon>Apicomplexa</taxon>
        <taxon>Conoidasida</taxon>
        <taxon>Coccidia</taxon>
        <taxon>Eucoccidiorida</taxon>
        <taxon>Eimeriorina</taxon>
        <taxon>Sarcocystidae</taxon>
        <taxon>Cystoisospora</taxon>
    </lineage>
</organism>
<reference evidence="1 2" key="1">
    <citation type="journal article" date="2017" name="Int. J. Parasitol.">
        <title>The genome of the protozoan parasite Cystoisospora suis and a reverse vaccinology approach to identify vaccine candidates.</title>
        <authorList>
            <person name="Palmieri N."/>
            <person name="Shrestha A."/>
            <person name="Ruttkowski B."/>
            <person name="Beck T."/>
            <person name="Vogl C."/>
            <person name="Tomley F."/>
            <person name="Blake D.P."/>
            <person name="Joachim A."/>
        </authorList>
    </citation>
    <scope>NUCLEOTIDE SEQUENCE [LARGE SCALE GENOMIC DNA]</scope>
    <source>
        <strain evidence="1 2">Wien I</strain>
    </source>
</reference>
<proteinExistence type="predicted"/>
<dbReference type="EMBL" id="MIGC01001328">
    <property type="protein sequence ID" value="PHJ23050.1"/>
    <property type="molecule type" value="Genomic_DNA"/>
</dbReference>
<feature type="non-terminal residue" evidence="1">
    <location>
        <position position="1"/>
    </location>
</feature>
<evidence type="ECO:0000313" key="2">
    <source>
        <dbReference type="Proteomes" id="UP000221165"/>
    </source>
</evidence>
<name>A0A2C6KRK8_9APIC</name>
<comment type="caution">
    <text evidence="1">The sequence shown here is derived from an EMBL/GenBank/DDBJ whole genome shotgun (WGS) entry which is preliminary data.</text>
</comment>
<dbReference type="AlphaFoldDB" id="A0A2C6KRK8"/>
<accession>A0A2C6KRK8</accession>
<dbReference type="Proteomes" id="UP000221165">
    <property type="component" value="Unassembled WGS sequence"/>
</dbReference>
<gene>
    <name evidence="1" type="ORF">CSUI_003096</name>
</gene>
<keyword evidence="2" id="KW-1185">Reference proteome</keyword>
<protein>
    <submittedName>
        <fullName evidence="1">Uncharacterized protein</fullName>
    </submittedName>
</protein>
<dbReference type="VEuPathDB" id="ToxoDB:CSUI_003096"/>
<sequence length="169" mass="18263">EFGRVFGFLRPDDEAELPENGAEAVVIHANRPSSFISFAVSSCDLRIPLPSCSFHAVPGSSATGFKSLWSHPRRVAPGLLGKMPFEKSSKAAPSNAGEADDDVFLLLSRAVGQRSGTCLRVRNRSPGRTPPPPRLAAVGVRAPEALPQFVLMMLRCLCRRDSPEELPVK</sequence>
<evidence type="ECO:0000313" key="1">
    <source>
        <dbReference type="EMBL" id="PHJ23050.1"/>
    </source>
</evidence>
<dbReference type="GeneID" id="94426505"/>